<dbReference type="OrthoDB" id="9800582at2"/>
<organism evidence="6 7">
    <name type="scientific">Aquabacterium olei</name>
    <dbReference type="NCBI Taxonomy" id="1296669"/>
    <lineage>
        <taxon>Bacteria</taxon>
        <taxon>Pseudomonadati</taxon>
        <taxon>Pseudomonadota</taxon>
        <taxon>Betaproteobacteria</taxon>
        <taxon>Burkholderiales</taxon>
        <taxon>Aquabacterium</taxon>
    </lineage>
</organism>
<keyword evidence="2" id="KW-0808">Transferase</keyword>
<gene>
    <name evidence="6" type="ORF">DEH84_00325</name>
</gene>
<dbReference type="GO" id="GO:0070403">
    <property type="term" value="F:NAD+ binding"/>
    <property type="evidence" value="ECO:0007669"/>
    <property type="project" value="InterPro"/>
</dbReference>
<accession>A0A2U8FNU2</accession>
<dbReference type="InterPro" id="IPR050134">
    <property type="entry name" value="NAD-dep_sirtuin_deacylases"/>
</dbReference>
<dbReference type="InterPro" id="IPR003000">
    <property type="entry name" value="Sirtuin"/>
</dbReference>
<name>A0A2U8FNU2_9BURK</name>
<dbReference type="InterPro" id="IPR026591">
    <property type="entry name" value="Sirtuin_cat_small_dom_sf"/>
</dbReference>
<dbReference type="AlphaFoldDB" id="A0A2U8FNU2"/>
<dbReference type="GO" id="GO:0017136">
    <property type="term" value="F:histone deacetylase activity, NAD-dependent"/>
    <property type="evidence" value="ECO:0007669"/>
    <property type="project" value="TreeGrafter"/>
</dbReference>
<dbReference type="SUPFAM" id="SSF52467">
    <property type="entry name" value="DHS-like NAD/FAD-binding domain"/>
    <property type="match status" value="1"/>
</dbReference>
<evidence type="ECO:0000256" key="4">
    <source>
        <dbReference type="PROSITE-ProRule" id="PRU00236"/>
    </source>
</evidence>
<dbReference type="KEGG" id="aon:DEH84_00325"/>
<dbReference type="EMBL" id="CP029210">
    <property type="protein sequence ID" value="AWI52064.1"/>
    <property type="molecule type" value="Genomic_DNA"/>
</dbReference>
<dbReference type="Proteomes" id="UP000244892">
    <property type="component" value="Chromosome"/>
</dbReference>
<dbReference type="Pfam" id="PF02146">
    <property type="entry name" value="SIR2"/>
    <property type="match status" value="1"/>
</dbReference>
<evidence type="ECO:0000259" key="5">
    <source>
        <dbReference type="PROSITE" id="PS50305"/>
    </source>
</evidence>
<dbReference type="PANTHER" id="PTHR11085:SF4">
    <property type="entry name" value="NAD-DEPENDENT PROTEIN DEACYLASE"/>
    <property type="match status" value="1"/>
</dbReference>
<dbReference type="EC" id="2.3.1.286" evidence="1"/>
<evidence type="ECO:0000313" key="6">
    <source>
        <dbReference type="EMBL" id="AWI52064.1"/>
    </source>
</evidence>
<dbReference type="Gene3D" id="3.30.1600.10">
    <property type="entry name" value="SIR2/SIRT2 'Small Domain"/>
    <property type="match status" value="1"/>
</dbReference>
<evidence type="ECO:0000256" key="2">
    <source>
        <dbReference type="ARBA" id="ARBA00022679"/>
    </source>
</evidence>
<dbReference type="RefSeq" id="WP_109033782.1">
    <property type="nucleotide sequence ID" value="NZ_CP029210.1"/>
</dbReference>
<dbReference type="PROSITE" id="PS50305">
    <property type="entry name" value="SIRTUIN"/>
    <property type="match status" value="1"/>
</dbReference>
<reference evidence="6 7" key="1">
    <citation type="submission" date="2018-05" db="EMBL/GenBank/DDBJ databases">
        <title>complete genome sequence of Aquabacterium olei NBRC 110486.</title>
        <authorList>
            <person name="Tang B."/>
            <person name="Chang J."/>
            <person name="Zhang L."/>
            <person name="Yang H."/>
        </authorList>
    </citation>
    <scope>NUCLEOTIDE SEQUENCE [LARGE SCALE GENOMIC DNA]</scope>
    <source>
        <strain evidence="6 7">NBRC 110486</strain>
    </source>
</reference>
<feature type="domain" description="Deacetylase sirtuin-type" evidence="5">
    <location>
        <begin position="9"/>
        <end position="287"/>
    </location>
</feature>
<proteinExistence type="predicted"/>
<evidence type="ECO:0000256" key="1">
    <source>
        <dbReference type="ARBA" id="ARBA00012928"/>
    </source>
</evidence>
<dbReference type="InterPro" id="IPR026590">
    <property type="entry name" value="Ssirtuin_cat_dom"/>
</dbReference>
<keyword evidence="7" id="KW-1185">Reference proteome</keyword>
<sequence length="291" mass="31200">MNPNDEPLSPALGEALDQAAELIQQADGLIVAAGAGMGVDSGLPDFRGNEGFWRAYPALGRARMGFSDAASPASFARRPGLAWGFYGHRLALYRATMPHAGFGILKRWGDGMLQGARVFTSNVDGQFQKAGFDAGAVHECHGSIHHLQCLKPCSEAIWPADAFVPDVDEEACQLRNAAPTCPRCGGLARPNILMFNDDGWVADREQAQSDRLRRWLAQVSRPVVVELGAGTAVPTVRHFSHAVVQQLGGRLVRINLREPAVPTGLDVGLPMGALAALQALDHRLAQSRPSE</sequence>
<dbReference type="Gene3D" id="3.40.50.1220">
    <property type="entry name" value="TPP-binding domain"/>
    <property type="match status" value="1"/>
</dbReference>
<evidence type="ECO:0000256" key="3">
    <source>
        <dbReference type="ARBA" id="ARBA00023027"/>
    </source>
</evidence>
<keyword evidence="3" id="KW-0520">NAD</keyword>
<dbReference type="PANTHER" id="PTHR11085">
    <property type="entry name" value="NAD-DEPENDENT PROTEIN DEACYLASE SIRTUIN-5, MITOCHONDRIAL-RELATED"/>
    <property type="match status" value="1"/>
</dbReference>
<evidence type="ECO:0000313" key="7">
    <source>
        <dbReference type="Proteomes" id="UP000244892"/>
    </source>
</evidence>
<dbReference type="InterPro" id="IPR029035">
    <property type="entry name" value="DHS-like_NAD/FAD-binding_dom"/>
</dbReference>
<protein>
    <recommendedName>
        <fullName evidence="1">protein acetyllysine N-acetyltransferase</fullName>
        <ecNumber evidence="1">2.3.1.286</ecNumber>
    </recommendedName>
</protein>
<comment type="caution">
    <text evidence="4">Lacks conserved residue(s) required for the propagation of feature annotation.</text>
</comment>